<gene>
    <name evidence="2" type="ORF">DFL_004925</name>
</gene>
<dbReference type="Proteomes" id="UP000283090">
    <property type="component" value="Unassembled WGS sequence"/>
</dbReference>
<name>A0A437A674_ARTFL</name>
<comment type="caution">
    <text evidence="2">The sequence shown here is derived from an EMBL/GenBank/DDBJ whole genome shotgun (WGS) entry which is preliminary data.</text>
</comment>
<dbReference type="GeneID" id="93587236"/>
<dbReference type="EMBL" id="SAEB01000006">
    <property type="protein sequence ID" value="RVD86662.1"/>
    <property type="molecule type" value="Genomic_DNA"/>
</dbReference>
<dbReference type="AlphaFoldDB" id="A0A437A674"/>
<evidence type="ECO:0000313" key="2">
    <source>
        <dbReference type="EMBL" id="RVD86662.1"/>
    </source>
</evidence>
<dbReference type="RefSeq" id="XP_067492206.1">
    <property type="nucleotide sequence ID" value="XM_067634104.1"/>
</dbReference>
<accession>A0A437A674</accession>
<proteinExistence type="predicted"/>
<dbReference type="VEuPathDB" id="FungiDB:DFL_004925"/>
<sequence>MIVLINGMIEEYLNRRVQIGIPKLVQEHPDSSMGASSTSSEGAPDEQEPAAISDISEIAKPPGRLPTAQP</sequence>
<organism evidence="2 3">
    <name type="scientific">Arthrobotrys flagrans</name>
    <name type="common">Nematode-trapping fungus</name>
    <name type="synonym">Trichothecium flagrans</name>
    <dbReference type="NCBI Taxonomy" id="97331"/>
    <lineage>
        <taxon>Eukaryota</taxon>
        <taxon>Fungi</taxon>
        <taxon>Dikarya</taxon>
        <taxon>Ascomycota</taxon>
        <taxon>Pezizomycotina</taxon>
        <taxon>Orbiliomycetes</taxon>
        <taxon>Orbiliales</taxon>
        <taxon>Orbiliaceae</taxon>
        <taxon>Arthrobotrys</taxon>
    </lineage>
</organism>
<reference evidence="2 3" key="1">
    <citation type="submission" date="2019-01" db="EMBL/GenBank/DDBJ databases">
        <title>Intercellular communication is required for trap formation in the nematode-trapping fungus Duddingtonia flagrans.</title>
        <authorList>
            <person name="Youssar L."/>
            <person name="Wernet V."/>
            <person name="Hensel N."/>
            <person name="Hildebrandt H.-G."/>
            <person name="Fischer R."/>
        </authorList>
    </citation>
    <scope>NUCLEOTIDE SEQUENCE [LARGE SCALE GENOMIC DNA]</scope>
    <source>
        <strain evidence="2 3">CBS H-5679</strain>
    </source>
</reference>
<evidence type="ECO:0000313" key="3">
    <source>
        <dbReference type="Proteomes" id="UP000283090"/>
    </source>
</evidence>
<evidence type="ECO:0000256" key="1">
    <source>
        <dbReference type="SAM" id="MobiDB-lite"/>
    </source>
</evidence>
<feature type="compositionally biased region" description="Low complexity" evidence="1">
    <location>
        <begin position="31"/>
        <end position="40"/>
    </location>
</feature>
<protein>
    <submittedName>
        <fullName evidence="2">Uncharacterized protein</fullName>
    </submittedName>
</protein>
<feature type="region of interest" description="Disordered" evidence="1">
    <location>
        <begin position="24"/>
        <end position="70"/>
    </location>
</feature>
<keyword evidence="3" id="KW-1185">Reference proteome</keyword>